<evidence type="ECO:0000259" key="1">
    <source>
        <dbReference type="PROSITE" id="PS50011"/>
    </source>
</evidence>
<proteinExistence type="predicted"/>
<keyword evidence="3" id="KW-1185">Reference proteome</keyword>
<evidence type="ECO:0000313" key="3">
    <source>
        <dbReference type="Proteomes" id="UP000799428"/>
    </source>
</evidence>
<evidence type="ECO:0000313" key="2">
    <source>
        <dbReference type="EMBL" id="KAF2702820.1"/>
    </source>
</evidence>
<organism evidence="2 3">
    <name type="scientific">Pleomassaria siparia CBS 279.74</name>
    <dbReference type="NCBI Taxonomy" id="1314801"/>
    <lineage>
        <taxon>Eukaryota</taxon>
        <taxon>Fungi</taxon>
        <taxon>Dikarya</taxon>
        <taxon>Ascomycota</taxon>
        <taxon>Pezizomycotina</taxon>
        <taxon>Dothideomycetes</taxon>
        <taxon>Pleosporomycetidae</taxon>
        <taxon>Pleosporales</taxon>
        <taxon>Pleomassariaceae</taxon>
        <taxon>Pleomassaria</taxon>
    </lineage>
</organism>
<dbReference type="EMBL" id="MU005792">
    <property type="protein sequence ID" value="KAF2702820.1"/>
    <property type="molecule type" value="Genomic_DNA"/>
</dbReference>
<gene>
    <name evidence="2" type="ORF">K504DRAFT_464008</name>
</gene>
<dbReference type="SUPFAM" id="SSF56112">
    <property type="entry name" value="Protein kinase-like (PK-like)"/>
    <property type="match status" value="1"/>
</dbReference>
<dbReference type="Gene3D" id="1.10.510.10">
    <property type="entry name" value="Transferase(Phosphotransferase) domain 1"/>
    <property type="match status" value="1"/>
</dbReference>
<protein>
    <recommendedName>
        <fullName evidence="1">Protein kinase domain-containing protein</fullName>
    </recommendedName>
</protein>
<name>A0A6G1JQP3_9PLEO</name>
<dbReference type="Proteomes" id="UP000799428">
    <property type="component" value="Unassembled WGS sequence"/>
</dbReference>
<dbReference type="PROSITE" id="PS50011">
    <property type="entry name" value="PROTEIN_KINASE_DOM"/>
    <property type="match status" value="1"/>
</dbReference>
<reference evidence="2" key="1">
    <citation type="journal article" date="2020" name="Stud. Mycol.">
        <title>101 Dothideomycetes genomes: a test case for predicting lifestyles and emergence of pathogens.</title>
        <authorList>
            <person name="Haridas S."/>
            <person name="Albert R."/>
            <person name="Binder M."/>
            <person name="Bloem J."/>
            <person name="Labutti K."/>
            <person name="Salamov A."/>
            <person name="Andreopoulos B."/>
            <person name="Baker S."/>
            <person name="Barry K."/>
            <person name="Bills G."/>
            <person name="Bluhm B."/>
            <person name="Cannon C."/>
            <person name="Castanera R."/>
            <person name="Culley D."/>
            <person name="Daum C."/>
            <person name="Ezra D."/>
            <person name="Gonzalez J."/>
            <person name="Henrissat B."/>
            <person name="Kuo A."/>
            <person name="Liang C."/>
            <person name="Lipzen A."/>
            <person name="Lutzoni F."/>
            <person name="Magnuson J."/>
            <person name="Mondo S."/>
            <person name="Nolan M."/>
            <person name="Ohm R."/>
            <person name="Pangilinan J."/>
            <person name="Park H.-J."/>
            <person name="Ramirez L."/>
            <person name="Alfaro M."/>
            <person name="Sun H."/>
            <person name="Tritt A."/>
            <person name="Yoshinaga Y."/>
            <person name="Zwiers L.-H."/>
            <person name="Turgeon B."/>
            <person name="Goodwin S."/>
            <person name="Spatafora J."/>
            <person name="Crous P."/>
            <person name="Grigoriev I."/>
        </authorList>
    </citation>
    <scope>NUCLEOTIDE SEQUENCE</scope>
    <source>
        <strain evidence="2">CBS 279.74</strain>
    </source>
</reference>
<sequence>MAPEAHGELLYDMEKADVWNLGVVFVRLWLGMYPWEPESVLGPLWDDRCWVPDVFDGKERRPDTLREL</sequence>
<dbReference type="OrthoDB" id="4062651at2759"/>
<dbReference type="InterPro" id="IPR011009">
    <property type="entry name" value="Kinase-like_dom_sf"/>
</dbReference>
<dbReference type="GO" id="GO:0004672">
    <property type="term" value="F:protein kinase activity"/>
    <property type="evidence" value="ECO:0007669"/>
    <property type="project" value="InterPro"/>
</dbReference>
<dbReference type="AlphaFoldDB" id="A0A6G1JQP3"/>
<accession>A0A6G1JQP3</accession>
<dbReference type="GO" id="GO:0005524">
    <property type="term" value="F:ATP binding"/>
    <property type="evidence" value="ECO:0007669"/>
    <property type="project" value="InterPro"/>
</dbReference>
<feature type="domain" description="Protein kinase" evidence="1">
    <location>
        <begin position="1"/>
        <end position="68"/>
    </location>
</feature>
<dbReference type="InterPro" id="IPR000719">
    <property type="entry name" value="Prot_kinase_dom"/>
</dbReference>